<sequence length="569" mass="63413">MVPEPFDHLPPDLLAGFVDCLWRMDRDGIVTAGGPIASHAADASAWAGRRFVECVEPQDRHRAERLWSEAVVGQGPVEGSLRLAADGGRDLFRLRLVPVTNGGWHGIGRRVSQDDLQAEAHRRLIETIDDGFCTLELIPGADGQPVDYRFLSVNPAFERQSGLADAAGRTALELVPELPQEWLKIYGRIARSGEAERFEEEQKSPHRFYEVYATPFDRSGLGRIAVLFRDILPRRKAEERLSTSERRLTTLVQGMPQLVWRASAAGRWTWASPQWAAYTGQAMVEASGFGWLKAVHPDDRQRVVTAWREAGARGEFRAEIRIRGVEEGAERWFQARALPVLDERGKVVEWIGTSTDVDEMHQLRGRQDVLLAELQHRTRNLLGVVTSVAERTARNAASLEDFLPRLRERLLALSRINGLLSQLDRGQRVTFDSLIRAELEARGFLDPDGDARVLLDGPDGVRLRSASVQTFALAIHELATNAVKYGALSQDEGRLAVHWRLCEADSGLRRLVVDWIESGPERPVAPPPLPGGGYGRELIEKALPYQLKARTTYEIGPGGVRCTIDLPVD</sequence>
<dbReference type="InterPro" id="IPR011102">
    <property type="entry name" value="Sig_transdc_His_kinase_HWE"/>
</dbReference>
<evidence type="ECO:0000313" key="15">
    <source>
        <dbReference type="EMBL" id="MBB3936749.1"/>
    </source>
</evidence>
<reference evidence="15 16" key="1">
    <citation type="submission" date="2020-08" db="EMBL/GenBank/DDBJ databases">
        <title>Genomic Encyclopedia of Type Strains, Phase IV (KMG-IV): sequencing the most valuable type-strain genomes for metagenomic binning, comparative biology and taxonomic classification.</title>
        <authorList>
            <person name="Goeker M."/>
        </authorList>
    </citation>
    <scope>NUCLEOTIDE SEQUENCE [LARGE SCALE GENOMIC DNA]</scope>
    <source>
        <strain evidence="15 16">DSM 25024</strain>
    </source>
</reference>
<feature type="domain" description="PAS" evidence="13">
    <location>
        <begin position="244"/>
        <end position="314"/>
    </location>
</feature>
<evidence type="ECO:0000256" key="7">
    <source>
        <dbReference type="ARBA" id="ARBA00022679"/>
    </source>
</evidence>
<dbReference type="Pfam" id="PF08448">
    <property type="entry name" value="PAS_4"/>
    <property type="match status" value="1"/>
</dbReference>
<evidence type="ECO:0000256" key="4">
    <source>
        <dbReference type="ARBA" id="ARBA00022553"/>
    </source>
</evidence>
<dbReference type="Pfam" id="PF08447">
    <property type="entry name" value="PAS_3"/>
    <property type="match status" value="1"/>
</dbReference>
<dbReference type="Pfam" id="PF07536">
    <property type="entry name" value="HWE_HK"/>
    <property type="match status" value="1"/>
</dbReference>
<dbReference type="SUPFAM" id="SSF55785">
    <property type="entry name" value="PYP-like sensor domain (PAS domain)"/>
    <property type="match status" value="2"/>
</dbReference>
<dbReference type="InterPro" id="IPR013656">
    <property type="entry name" value="PAS_4"/>
</dbReference>
<dbReference type="RefSeq" id="WP_090961976.1">
    <property type="nucleotide sequence ID" value="NZ_FOOA01000005.1"/>
</dbReference>
<gene>
    <name evidence="15" type="ORF">GGR05_002903</name>
</gene>
<dbReference type="SMART" id="SM00911">
    <property type="entry name" value="HWE_HK"/>
    <property type="match status" value="1"/>
</dbReference>
<evidence type="ECO:0000259" key="13">
    <source>
        <dbReference type="PROSITE" id="PS50112"/>
    </source>
</evidence>
<dbReference type="EC" id="2.7.13.3" evidence="2"/>
<keyword evidence="11" id="KW-0067">ATP-binding</keyword>
<organism evidence="15 16">
    <name type="scientific">Aureimonas phyllosphaerae</name>
    <dbReference type="NCBI Taxonomy" id="1166078"/>
    <lineage>
        <taxon>Bacteria</taxon>
        <taxon>Pseudomonadati</taxon>
        <taxon>Pseudomonadota</taxon>
        <taxon>Alphaproteobacteria</taxon>
        <taxon>Hyphomicrobiales</taxon>
        <taxon>Aurantimonadaceae</taxon>
        <taxon>Aureimonas</taxon>
    </lineage>
</organism>
<dbReference type="Gene3D" id="3.30.450.20">
    <property type="entry name" value="PAS domain"/>
    <property type="match status" value="2"/>
</dbReference>
<feature type="domain" description="PAC" evidence="14">
    <location>
        <begin position="316"/>
        <end position="369"/>
    </location>
</feature>
<keyword evidence="5" id="KW-0285">Flavoprotein</keyword>
<evidence type="ECO:0000256" key="10">
    <source>
        <dbReference type="ARBA" id="ARBA00022777"/>
    </source>
</evidence>
<evidence type="ECO:0000256" key="12">
    <source>
        <dbReference type="ARBA" id="ARBA00023026"/>
    </source>
</evidence>
<dbReference type="FunFam" id="3.30.450.20:FF:000099">
    <property type="entry name" value="Sensory box sensor histidine kinase"/>
    <property type="match status" value="1"/>
</dbReference>
<keyword evidence="16" id="KW-1185">Reference proteome</keyword>
<keyword evidence="7" id="KW-0808">Transferase</keyword>
<dbReference type="OrthoDB" id="341208at2"/>
<dbReference type="InterPro" id="IPR036890">
    <property type="entry name" value="HATPase_C_sf"/>
</dbReference>
<dbReference type="EMBL" id="JACIDO010000005">
    <property type="protein sequence ID" value="MBB3936749.1"/>
    <property type="molecule type" value="Genomic_DNA"/>
</dbReference>
<evidence type="ECO:0000256" key="1">
    <source>
        <dbReference type="ARBA" id="ARBA00000085"/>
    </source>
</evidence>
<keyword evidence="9" id="KW-0547">Nucleotide-binding</keyword>
<dbReference type="NCBIfam" id="TIGR00229">
    <property type="entry name" value="sensory_box"/>
    <property type="match status" value="1"/>
</dbReference>
<dbReference type="PROSITE" id="PS50113">
    <property type="entry name" value="PAC"/>
    <property type="match status" value="1"/>
</dbReference>
<comment type="caution">
    <text evidence="15">The sequence shown here is derived from an EMBL/GenBank/DDBJ whole genome shotgun (WGS) entry which is preliminary data.</text>
</comment>
<protein>
    <recommendedName>
        <fullName evidence="3">Blue-light-activated histidine kinase</fullName>
        <ecNumber evidence="2">2.7.13.3</ecNumber>
    </recommendedName>
</protein>
<dbReference type="SMART" id="SM00091">
    <property type="entry name" value="PAS"/>
    <property type="match status" value="2"/>
</dbReference>
<dbReference type="Gene3D" id="3.30.565.10">
    <property type="entry name" value="Histidine kinase-like ATPase, C-terminal domain"/>
    <property type="match status" value="1"/>
</dbReference>
<dbReference type="CDD" id="cd00130">
    <property type="entry name" value="PAS"/>
    <property type="match status" value="1"/>
</dbReference>
<name>A0A7W6FUZ6_9HYPH</name>
<evidence type="ECO:0000256" key="2">
    <source>
        <dbReference type="ARBA" id="ARBA00012438"/>
    </source>
</evidence>
<dbReference type="InterPro" id="IPR000700">
    <property type="entry name" value="PAS-assoc_C"/>
</dbReference>
<dbReference type="Proteomes" id="UP000531216">
    <property type="component" value="Unassembled WGS sequence"/>
</dbReference>
<keyword evidence="4" id="KW-0597">Phosphoprotein</keyword>
<comment type="catalytic activity">
    <reaction evidence="1">
        <text>ATP + protein L-histidine = ADP + protein N-phospho-L-histidine.</text>
        <dbReference type="EC" id="2.7.13.3"/>
    </reaction>
</comment>
<evidence type="ECO:0000313" key="16">
    <source>
        <dbReference type="Proteomes" id="UP000531216"/>
    </source>
</evidence>
<dbReference type="InterPro" id="IPR000014">
    <property type="entry name" value="PAS"/>
</dbReference>
<dbReference type="InterPro" id="IPR013655">
    <property type="entry name" value="PAS_fold_3"/>
</dbReference>
<evidence type="ECO:0000259" key="14">
    <source>
        <dbReference type="PROSITE" id="PS50113"/>
    </source>
</evidence>
<keyword evidence="8" id="KW-0677">Repeat</keyword>
<proteinExistence type="predicted"/>
<dbReference type="PANTHER" id="PTHR41523">
    <property type="entry name" value="TWO-COMPONENT SYSTEM SENSOR PROTEIN"/>
    <property type="match status" value="1"/>
</dbReference>
<evidence type="ECO:0000256" key="9">
    <source>
        <dbReference type="ARBA" id="ARBA00022741"/>
    </source>
</evidence>
<accession>A0A7W6FUZ6</accession>
<evidence type="ECO:0000256" key="11">
    <source>
        <dbReference type="ARBA" id="ARBA00022840"/>
    </source>
</evidence>
<keyword evidence="6" id="KW-0288">FMN</keyword>
<evidence type="ECO:0000256" key="8">
    <source>
        <dbReference type="ARBA" id="ARBA00022737"/>
    </source>
</evidence>
<dbReference type="PROSITE" id="PS50112">
    <property type="entry name" value="PAS"/>
    <property type="match status" value="1"/>
</dbReference>
<dbReference type="GO" id="GO:0004673">
    <property type="term" value="F:protein histidine kinase activity"/>
    <property type="evidence" value="ECO:0007669"/>
    <property type="project" value="UniProtKB-EC"/>
</dbReference>
<dbReference type="GO" id="GO:0005524">
    <property type="term" value="F:ATP binding"/>
    <property type="evidence" value="ECO:0007669"/>
    <property type="project" value="UniProtKB-KW"/>
</dbReference>
<keyword evidence="12" id="KW-0843">Virulence</keyword>
<dbReference type="PANTHER" id="PTHR41523:SF7">
    <property type="entry name" value="HISTIDINE KINASE"/>
    <property type="match status" value="1"/>
</dbReference>
<keyword evidence="10" id="KW-0418">Kinase</keyword>
<evidence type="ECO:0000256" key="6">
    <source>
        <dbReference type="ARBA" id="ARBA00022643"/>
    </source>
</evidence>
<dbReference type="InterPro" id="IPR035965">
    <property type="entry name" value="PAS-like_dom_sf"/>
</dbReference>
<evidence type="ECO:0000256" key="5">
    <source>
        <dbReference type="ARBA" id="ARBA00022630"/>
    </source>
</evidence>
<evidence type="ECO:0000256" key="3">
    <source>
        <dbReference type="ARBA" id="ARBA00021740"/>
    </source>
</evidence>
<dbReference type="AlphaFoldDB" id="A0A7W6FUZ6"/>